<keyword evidence="4" id="KW-0186">Copper</keyword>
<protein>
    <recommendedName>
        <fullName evidence="4">Copper transport protein</fullName>
    </recommendedName>
</protein>
<keyword evidence="2 4" id="KW-1133">Transmembrane helix</keyword>
<reference evidence="5 6" key="1">
    <citation type="journal article" date="2016" name="Genome Biol. Evol.">
        <title>Divergent and convergent evolution of fungal pathogenicity.</title>
        <authorList>
            <person name="Shang Y."/>
            <person name="Xiao G."/>
            <person name="Zheng P."/>
            <person name="Cen K."/>
            <person name="Zhan S."/>
            <person name="Wang C."/>
        </authorList>
    </citation>
    <scope>NUCLEOTIDE SEQUENCE [LARGE SCALE GENOMIC DNA]</scope>
    <source>
        <strain evidence="5 6">RCEF 2490</strain>
    </source>
</reference>
<dbReference type="PANTHER" id="PTHR12483:SF79">
    <property type="entry name" value="COPPER TRANSPORT PROTEIN"/>
    <property type="match status" value="1"/>
</dbReference>
<keyword evidence="6" id="KW-1185">Reference proteome</keyword>
<sequence length="184" mass="20529">MDMHDHGGADGACKISMLWNWYTIDACFLSPSWHITNNGMFAATCIGVVLLVMLVEFFRRLGREYDAHILRQFRRRQSSRHSILDDDDDSGFPSSSHVVTFRATFLQQATRAVLHAVTFGSAYIVMLLAMYFNGFVIISIFIGAGLGKFFCDWLEVRMDMEAAKQAADGRGGPKGIEEPSVCCG</sequence>
<feature type="transmembrane region" description="Helical" evidence="4">
    <location>
        <begin position="39"/>
        <end position="58"/>
    </location>
</feature>
<comment type="caution">
    <text evidence="5">The sequence shown here is derived from an EMBL/GenBank/DDBJ whole genome shotgun (WGS) entry which is preliminary data.</text>
</comment>
<comment type="subcellular location">
    <subcellularLocation>
        <location evidence="4">Membrane</location>
        <topology evidence="4">Multi-pass membrane protein</topology>
    </subcellularLocation>
</comment>
<dbReference type="STRING" id="1081109.A0A168AV09"/>
<evidence type="ECO:0000313" key="6">
    <source>
        <dbReference type="Proteomes" id="UP000078544"/>
    </source>
</evidence>
<keyword evidence="3 4" id="KW-0472">Membrane</keyword>
<keyword evidence="1 4" id="KW-0812">Transmembrane</keyword>
<name>A0A168AV09_9HYPO</name>
<organism evidence="5 6">
    <name type="scientific">Moelleriella libera RCEF 2490</name>
    <dbReference type="NCBI Taxonomy" id="1081109"/>
    <lineage>
        <taxon>Eukaryota</taxon>
        <taxon>Fungi</taxon>
        <taxon>Dikarya</taxon>
        <taxon>Ascomycota</taxon>
        <taxon>Pezizomycotina</taxon>
        <taxon>Sordariomycetes</taxon>
        <taxon>Hypocreomycetidae</taxon>
        <taxon>Hypocreales</taxon>
        <taxon>Clavicipitaceae</taxon>
        <taxon>Moelleriella</taxon>
    </lineage>
</organism>
<proteinExistence type="inferred from homology"/>
<accession>A0A168AV09</accession>
<dbReference type="GO" id="GO:0016020">
    <property type="term" value="C:membrane"/>
    <property type="evidence" value="ECO:0007669"/>
    <property type="project" value="UniProtKB-SubCell"/>
</dbReference>
<comment type="similarity">
    <text evidence="4">Belongs to the copper transporter (Ctr) (TC 1.A.56) family. SLC31A subfamily.</text>
</comment>
<dbReference type="EMBL" id="AZGY01000011">
    <property type="protein sequence ID" value="KZZ94398.1"/>
    <property type="molecule type" value="Genomic_DNA"/>
</dbReference>
<keyword evidence="4" id="KW-0406">Ion transport</keyword>
<dbReference type="InterPro" id="IPR007274">
    <property type="entry name" value="Cop_transporter"/>
</dbReference>
<evidence type="ECO:0000256" key="4">
    <source>
        <dbReference type="RuleBase" id="RU367022"/>
    </source>
</evidence>
<keyword evidence="4" id="KW-0813">Transport</keyword>
<evidence type="ECO:0000256" key="2">
    <source>
        <dbReference type="ARBA" id="ARBA00022989"/>
    </source>
</evidence>
<evidence type="ECO:0000313" key="5">
    <source>
        <dbReference type="EMBL" id="KZZ94398.1"/>
    </source>
</evidence>
<dbReference type="PANTHER" id="PTHR12483">
    <property type="entry name" value="SOLUTE CARRIER FAMILY 31 COPPER TRANSPORTERS"/>
    <property type="match status" value="1"/>
</dbReference>
<dbReference type="AlphaFoldDB" id="A0A168AV09"/>
<keyword evidence="4" id="KW-0187">Copper transport</keyword>
<dbReference type="OrthoDB" id="161814at2759"/>
<evidence type="ECO:0000256" key="3">
    <source>
        <dbReference type="ARBA" id="ARBA00023136"/>
    </source>
</evidence>
<dbReference type="GO" id="GO:0005375">
    <property type="term" value="F:copper ion transmembrane transporter activity"/>
    <property type="evidence" value="ECO:0007669"/>
    <property type="project" value="UniProtKB-UniRule"/>
</dbReference>
<gene>
    <name evidence="5" type="ORF">AAL_05365</name>
</gene>
<evidence type="ECO:0000256" key="1">
    <source>
        <dbReference type="ARBA" id="ARBA00022692"/>
    </source>
</evidence>
<dbReference type="Pfam" id="PF04145">
    <property type="entry name" value="Ctr"/>
    <property type="match status" value="1"/>
</dbReference>
<dbReference type="Proteomes" id="UP000078544">
    <property type="component" value="Unassembled WGS sequence"/>
</dbReference>